<reference evidence="1" key="1">
    <citation type="submission" date="2018-05" db="EMBL/GenBank/DDBJ databases">
        <authorList>
            <person name="Lanie J.A."/>
            <person name="Ng W.-L."/>
            <person name="Kazmierczak K.M."/>
            <person name="Andrzejewski T.M."/>
            <person name="Davidsen T.M."/>
            <person name="Wayne K.J."/>
            <person name="Tettelin H."/>
            <person name="Glass J.I."/>
            <person name="Rusch D."/>
            <person name="Podicherti R."/>
            <person name="Tsui H.-C.T."/>
            <person name="Winkler M.E."/>
        </authorList>
    </citation>
    <scope>NUCLEOTIDE SEQUENCE</scope>
</reference>
<evidence type="ECO:0000313" key="1">
    <source>
        <dbReference type="EMBL" id="SVC21507.1"/>
    </source>
</evidence>
<feature type="non-terminal residue" evidence="1">
    <location>
        <position position="1"/>
    </location>
</feature>
<dbReference type="AlphaFoldDB" id="A0A382KEV4"/>
<protein>
    <submittedName>
        <fullName evidence="1">Uncharacterized protein</fullName>
    </submittedName>
</protein>
<gene>
    <name evidence="1" type="ORF">METZ01_LOCUS274361</name>
</gene>
<proteinExistence type="predicted"/>
<sequence>ICWAEESDEPMSTPDNNCLKNNGFSSATSPLPSIFLKKDF</sequence>
<accession>A0A382KEV4</accession>
<organism evidence="1">
    <name type="scientific">marine metagenome</name>
    <dbReference type="NCBI Taxonomy" id="408172"/>
    <lineage>
        <taxon>unclassified sequences</taxon>
        <taxon>metagenomes</taxon>
        <taxon>ecological metagenomes</taxon>
    </lineage>
</organism>
<name>A0A382KEV4_9ZZZZ</name>
<dbReference type="EMBL" id="UINC01079473">
    <property type="protein sequence ID" value="SVC21507.1"/>
    <property type="molecule type" value="Genomic_DNA"/>
</dbReference>